<gene>
    <name evidence="1" type="ORF">GIB67_004588</name>
</gene>
<dbReference type="Proteomes" id="UP000541444">
    <property type="component" value="Unassembled WGS sequence"/>
</dbReference>
<comment type="caution">
    <text evidence="1">The sequence shown here is derived from an EMBL/GenBank/DDBJ whole genome shotgun (WGS) entry which is preliminary data.</text>
</comment>
<accession>A0A7J7MJC9</accession>
<evidence type="ECO:0000313" key="1">
    <source>
        <dbReference type="EMBL" id="KAF6154986.1"/>
    </source>
</evidence>
<name>A0A7J7MJC9_9MAGN</name>
<dbReference type="AlphaFoldDB" id="A0A7J7MJC9"/>
<proteinExistence type="predicted"/>
<sequence>FAASKCQVLFRVRAYRPLHIVNELNASATYHMLEFFQYREKFYNQPTHNMSRASVIDHIMMLAEKAVGKSLLSTVESGFRDTQTDLATRVSFKVIIITLLGSDDMRYISNCLLDV</sequence>
<evidence type="ECO:0000313" key="2">
    <source>
        <dbReference type="Proteomes" id="UP000541444"/>
    </source>
</evidence>
<reference evidence="1 2" key="1">
    <citation type="journal article" date="2020" name="IScience">
        <title>Genome Sequencing of the Endangered Kingdonia uniflora (Circaeasteraceae, Ranunculales) Reveals Potential Mechanisms of Evolutionary Specialization.</title>
        <authorList>
            <person name="Sun Y."/>
            <person name="Deng T."/>
            <person name="Zhang A."/>
            <person name="Moore M.J."/>
            <person name="Landis J.B."/>
            <person name="Lin N."/>
            <person name="Zhang H."/>
            <person name="Zhang X."/>
            <person name="Huang J."/>
            <person name="Zhang X."/>
            <person name="Sun H."/>
            <person name="Wang H."/>
        </authorList>
    </citation>
    <scope>NUCLEOTIDE SEQUENCE [LARGE SCALE GENOMIC DNA]</scope>
    <source>
        <strain evidence="1">TB1705</strain>
        <tissue evidence="1">Leaf</tissue>
    </source>
</reference>
<keyword evidence="2" id="KW-1185">Reference proteome</keyword>
<dbReference type="PANTHER" id="PTHR33875">
    <property type="entry name" value="OS09G0542200 PROTEIN"/>
    <property type="match status" value="1"/>
</dbReference>
<dbReference type="OrthoDB" id="37297at2759"/>
<feature type="non-terminal residue" evidence="1">
    <location>
        <position position="1"/>
    </location>
</feature>
<protein>
    <submittedName>
        <fullName evidence="1">Uncharacterized protein</fullName>
    </submittedName>
</protein>
<dbReference type="PANTHER" id="PTHR33875:SF2">
    <property type="entry name" value="ACR183CP"/>
    <property type="match status" value="1"/>
</dbReference>
<organism evidence="1 2">
    <name type="scientific">Kingdonia uniflora</name>
    <dbReference type="NCBI Taxonomy" id="39325"/>
    <lineage>
        <taxon>Eukaryota</taxon>
        <taxon>Viridiplantae</taxon>
        <taxon>Streptophyta</taxon>
        <taxon>Embryophyta</taxon>
        <taxon>Tracheophyta</taxon>
        <taxon>Spermatophyta</taxon>
        <taxon>Magnoliopsida</taxon>
        <taxon>Ranunculales</taxon>
        <taxon>Circaeasteraceae</taxon>
        <taxon>Kingdonia</taxon>
    </lineage>
</organism>
<dbReference type="EMBL" id="JACGCM010001447">
    <property type="protein sequence ID" value="KAF6154986.1"/>
    <property type="molecule type" value="Genomic_DNA"/>
</dbReference>